<sequence>MENNDQLDWIYCSAFLSTVKVAVDKELSVKDLIASGVYINSVTKLADITKVIPTLTLVSLYYFCTETVEGGDAKTVAGILKNLLMFIHINFINFILRKGLLHSCYTLACLMNSKNLVIITDYVISIVLNKKNNISTKFSEIFNGVK</sequence>
<organism evidence="1 2">
    <name type="scientific">Rhizophagus irregularis</name>
    <dbReference type="NCBI Taxonomy" id="588596"/>
    <lineage>
        <taxon>Eukaryota</taxon>
        <taxon>Fungi</taxon>
        <taxon>Fungi incertae sedis</taxon>
        <taxon>Mucoromycota</taxon>
        <taxon>Glomeromycotina</taxon>
        <taxon>Glomeromycetes</taxon>
        <taxon>Glomerales</taxon>
        <taxon>Glomeraceae</taxon>
        <taxon>Rhizophagus</taxon>
    </lineage>
</organism>
<dbReference type="Proteomes" id="UP000233469">
    <property type="component" value="Unassembled WGS sequence"/>
</dbReference>
<accession>A0A2N1M741</accession>
<reference evidence="1 2" key="2">
    <citation type="submission" date="2017-10" db="EMBL/GenBank/DDBJ databases">
        <title>Extensive intraspecific genome diversity in a model arbuscular mycorrhizal fungus.</title>
        <authorList>
            <person name="Chen E.C.H."/>
            <person name="Morin E."/>
            <person name="Baudet D."/>
            <person name="Noel J."/>
            <person name="Ndikumana S."/>
            <person name="Charron P."/>
            <person name="St-Onge C."/>
            <person name="Giorgi J."/>
            <person name="Grigoriev I.V."/>
            <person name="Roux C."/>
            <person name="Martin F.M."/>
            <person name="Corradi N."/>
        </authorList>
    </citation>
    <scope>NUCLEOTIDE SEQUENCE [LARGE SCALE GENOMIC DNA]</scope>
    <source>
        <strain evidence="1 2">C2</strain>
    </source>
</reference>
<name>A0A2N1M741_9GLOM</name>
<reference evidence="1 2" key="1">
    <citation type="submission" date="2016-04" db="EMBL/GenBank/DDBJ databases">
        <title>Genome analyses suggest a sexual origin of heterokaryosis in a supposedly ancient asexual fungus.</title>
        <authorList>
            <person name="Ropars J."/>
            <person name="Sedzielewska K."/>
            <person name="Noel J."/>
            <person name="Charron P."/>
            <person name="Farinelli L."/>
            <person name="Marton T."/>
            <person name="Kruger M."/>
            <person name="Pelin A."/>
            <person name="Brachmann A."/>
            <person name="Corradi N."/>
        </authorList>
    </citation>
    <scope>NUCLEOTIDE SEQUENCE [LARGE SCALE GENOMIC DNA]</scope>
    <source>
        <strain evidence="1 2">C2</strain>
    </source>
</reference>
<dbReference type="VEuPathDB" id="FungiDB:RhiirFUN_008238"/>
<evidence type="ECO:0000313" key="1">
    <source>
        <dbReference type="EMBL" id="PKK57428.1"/>
    </source>
</evidence>
<dbReference type="EMBL" id="LLXL01004402">
    <property type="protein sequence ID" value="PKK57428.1"/>
    <property type="molecule type" value="Genomic_DNA"/>
</dbReference>
<proteinExistence type="predicted"/>
<dbReference type="AlphaFoldDB" id="A0A2N1M741"/>
<evidence type="ECO:0000313" key="2">
    <source>
        <dbReference type="Proteomes" id="UP000233469"/>
    </source>
</evidence>
<comment type="caution">
    <text evidence="1">The sequence shown here is derived from an EMBL/GenBank/DDBJ whole genome shotgun (WGS) entry which is preliminary data.</text>
</comment>
<protein>
    <submittedName>
        <fullName evidence="1">Uncharacterized protein</fullName>
    </submittedName>
</protein>
<dbReference type="VEuPathDB" id="FungiDB:FUN_022590"/>
<gene>
    <name evidence="1" type="ORF">RhiirC2_858220</name>
</gene>